<evidence type="ECO:0000256" key="1">
    <source>
        <dbReference type="ARBA" id="ARBA00005771"/>
    </source>
</evidence>
<protein>
    <submittedName>
        <fullName evidence="4">Sulfotransferase 1C2A</fullName>
    </submittedName>
</protein>
<dbReference type="Proteomes" id="UP000887013">
    <property type="component" value="Unassembled WGS sequence"/>
</dbReference>
<keyword evidence="5" id="KW-1185">Reference proteome</keyword>
<evidence type="ECO:0000259" key="3">
    <source>
        <dbReference type="Pfam" id="PF00685"/>
    </source>
</evidence>
<dbReference type="Pfam" id="PF00685">
    <property type="entry name" value="Sulfotransfer_1"/>
    <property type="match status" value="2"/>
</dbReference>
<dbReference type="InterPro" id="IPR000863">
    <property type="entry name" value="Sulfotransferase_dom"/>
</dbReference>
<proteinExistence type="inferred from homology"/>
<feature type="domain" description="Sulfotransferase" evidence="3">
    <location>
        <begin position="271"/>
        <end position="306"/>
    </location>
</feature>
<dbReference type="EMBL" id="BMAW01067047">
    <property type="protein sequence ID" value="GFT57883.1"/>
    <property type="molecule type" value="Genomic_DNA"/>
</dbReference>
<dbReference type="PANTHER" id="PTHR11783">
    <property type="entry name" value="SULFOTRANSFERASE SULT"/>
    <property type="match status" value="1"/>
</dbReference>
<keyword evidence="2" id="KW-0808">Transferase</keyword>
<comment type="similarity">
    <text evidence="1">Belongs to the sulfotransferase 1 family.</text>
</comment>
<dbReference type="GO" id="GO:0008146">
    <property type="term" value="F:sulfotransferase activity"/>
    <property type="evidence" value="ECO:0007669"/>
    <property type="project" value="InterPro"/>
</dbReference>
<evidence type="ECO:0000313" key="5">
    <source>
        <dbReference type="Proteomes" id="UP000887013"/>
    </source>
</evidence>
<comment type="caution">
    <text evidence="4">The sequence shown here is derived from an EMBL/GenBank/DDBJ whole genome shotgun (WGS) entry which is preliminary data.</text>
</comment>
<feature type="domain" description="Sulfotransferase" evidence="3">
    <location>
        <begin position="35"/>
        <end position="239"/>
    </location>
</feature>
<organism evidence="4 5">
    <name type="scientific">Nephila pilipes</name>
    <name type="common">Giant wood spider</name>
    <name type="synonym">Nephila maculata</name>
    <dbReference type="NCBI Taxonomy" id="299642"/>
    <lineage>
        <taxon>Eukaryota</taxon>
        <taxon>Metazoa</taxon>
        <taxon>Ecdysozoa</taxon>
        <taxon>Arthropoda</taxon>
        <taxon>Chelicerata</taxon>
        <taxon>Arachnida</taxon>
        <taxon>Araneae</taxon>
        <taxon>Araneomorphae</taxon>
        <taxon>Entelegynae</taxon>
        <taxon>Araneoidea</taxon>
        <taxon>Nephilidae</taxon>
        <taxon>Nephila</taxon>
    </lineage>
</organism>
<dbReference type="InterPro" id="IPR027417">
    <property type="entry name" value="P-loop_NTPase"/>
</dbReference>
<dbReference type="AlphaFoldDB" id="A0A8X6PB40"/>
<dbReference type="Gene3D" id="3.40.50.300">
    <property type="entry name" value="P-loop containing nucleotide triphosphate hydrolases"/>
    <property type="match status" value="1"/>
</dbReference>
<dbReference type="OrthoDB" id="205623at2759"/>
<reference evidence="4" key="1">
    <citation type="submission" date="2020-08" db="EMBL/GenBank/DDBJ databases">
        <title>Multicomponent nature underlies the extraordinary mechanical properties of spider dragline silk.</title>
        <authorList>
            <person name="Kono N."/>
            <person name="Nakamura H."/>
            <person name="Mori M."/>
            <person name="Yoshida Y."/>
            <person name="Ohtoshi R."/>
            <person name="Malay A.D."/>
            <person name="Moran D.A.P."/>
            <person name="Tomita M."/>
            <person name="Numata K."/>
            <person name="Arakawa K."/>
        </authorList>
    </citation>
    <scope>NUCLEOTIDE SEQUENCE</scope>
</reference>
<dbReference type="SUPFAM" id="SSF52540">
    <property type="entry name" value="P-loop containing nucleoside triphosphate hydrolases"/>
    <property type="match status" value="1"/>
</dbReference>
<evidence type="ECO:0000313" key="4">
    <source>
        <dbReference type="EMBL" id="GFT57883.1"/>
    </source>
</evidence>
<sequence length="317" mass="36962">MDALNRFCVNIEGVNIPKFFSEECFRSALLFKPKPHDIIIVTYPKCGTTWMQNLVLNILRRGKSLDKPSDFYLASPFLDQLGAKDSENMMIRPGCYKTHLPLHKVPWSEEAKYIYVARNPRDCCVSFYHHMKDLPGYQFADGTFEEFFDLFVKGETEFGEFFDHLIPWYNIRASNNVFFTTFEEMKSDLKKLTIEVAKFIDENEAKYLNDNPDILERILHNCTFGEMKKFINDGLSYLYNVKNKDSLAELPKGRQHIISYVETLPKQKDCKLNFLRKGEIGSWKQELTPDQNEIFNTLIAEKTKGSNVMTLWKTSMG</sequence>
<name>A0A8X6PB40_NEPPI</name>
<accession>A0A8X6PB40</accession>
<gene>
    <name evidence="4" type="primary">Sult1c2a</name>
    <name evidence="4" type="ORF">NPIL_7441</name>
</gene>
<evidence type="ECO:0000256" key="2">
    <source>
        <dbReference type="ARBA" id="ARBA00022679"/>
    </source>
</evidence>